<sequence length="157" mass="17648">MYIFNKQKKRLEPTITKCQYCETGHSTSMEDNYFIPMFKENDRTNVIVYRSVKYSKIPVGVPRCRDCKNIHVLAAGRAAQISWAVAIAIIISIFAIWGIWGIFGIFPGLFLGAGGTILLTNKMIKDKGIYTKLDGAKQNEAVQDLIIHGWSFTQPTA</sequence>
<organism evidence="2 3">
    <name type="scientific">Niastella yeongjuensis</name>
    <dbReference type="NCBI Taxonomy" id="354355"/>
    <lineage>
        <taxon>Bacteria</taxon>
        <taxon>Pseudomonadati</taxon>
        <taxon>Bacteroidota</taxon>
        <taxon>Chitinophagia</taxon>
        <taxon>Chitinophagales</taxon>
        <taxon>Chitinophagaceae</taxon>
        <taxon>Niastella</taxon>
    </lineage>
</organism>
<evidence type="ECO:0000256" key="1">
    <source>
        <dbReference type="SAM" id="Phobius"/>
    </source>
</evidence>
<dbReference type="EMBL" id="LVXG01000034">
    <property type="protein sequence ID" value="OQP44733.1"/>
    <property type="molecule type" value="Genomic_DNA"/>
</dbReference>
<dbReference type="AlphaFoldDB" id="A0A1V9EF39"/>
<dbReference type="RefSeq" id="WP_081202788.1">
    <property type="nucleotide sequence ID" value="NZ_FOCZ01000006.1"/>
</dbReference>
<dbReference type="Proteomes" id="UP000192610">
    <property type="component" value="Unassembled WGS sequence"/>
</dbReference>
<gene>
    <name evidence="2" type="ORF">A4H97_10240</name>
</gene>
<feature type="transmembrane region" description="Helical" evidence="1">
    <location>
        <begin position="81"/>
        <end position="100"/>
    </location>
</feature>
<protein>
    <submittedName>
        <fullName evidence="2">Uncharacterized protein</fullName>
    </submittedName>
</protein>
<accession>A0A1V9EF39</accession>
<proteinExistence type="predicted"/>
<keyword evidence="1" id="KW-1133">Transmembrane helix</keyword>
<feature type="transmembrane region" description="Helical" evidence="1">
    <location>
        <begin position="106"/>
        <end position="124"/>
    </location>
</feature>
<reference evidence="3" key="1">
    <citation type="submission" date="2016-04" db="EMBL/GenBank/DDBJ databases">
        <authorList>
            <person name="Chen L."/>
            <person name="Zhuang W."/>
            <person name="Wang G."/>
        </authorList>
    </citation>
    <scope>NUCLEOTIDE SEQUENCE [LARGE SCALE GENOMIC DNA]</scope>
    <source>
        <strain evidence="3">17621</strain>
    </source>
</reference>
<name>A0A1V9EF39_9BACT</name>
<keyword evidence="1" id="KW-0472">Membrane</keyword>
<evidence type="ECO:0000313" key="2">
    <source>
        <dbReference type="EMBL" id="OQP44733.1"/>
    </source>
</evidence>
<keyword evidence="3" id="KW-1185">Reference proteome</keyword>
<dbReference type="STRING" id="354355.SAMN05660816_03490"/>
<keyword evidence="1" id="KW-0812">Transmembrane</keyword>
<dbReference type="OrthoDB" id="679319at2"/>
<evidence type="ECO:0000313" key="3">
    <source>
        <dbReference type="Proteomes" id="UP000192610"/>
    </source>
</evidence>
<comment type="caution">
    <text evidence="2">The sequence shown here is derived from an EMBL/GenBank/DDBJ whole genome shotgun (WGS) entry which is preliminary data.</text>
</comment>